<proteinExistence type="predicted"/>
<dbReference type="InterPro" id="IPR050446">
    <property type="entry name" value="FAD-oxidoreductase/Apoptosis"/>
</dbReference>
<evidence type="ECO:0000259" key="6">
    <source>
        <dbReference type="Pfam" id="PF14759"/>
    </source>
</evidence>
<dbReference type="SUPFAM" id="SSF51905">
    <property type="entry name" value="FAD/NAD(P)-binding domain"/>
    <property type="match status" value="2"/>
</dbReference>
<evidence type="ECO:0000256" key="4">
    <source>
        <dbReference type="ARBA" id="ARBA00023002"/>
    </source>
</evidence>
<keyword evidence="3" id="KW-0274">FAD</keyword>
<dbReference type="RefSeq" id="WP_289504433.1">
    <property type="nucleotide sequence ID" value="NZ_CP116805.1"/>
</dbReference>
<dbReference type="KEGG" id="gso:PH603_02935"/>
<dbReference type="PRINTS" id="PR00411">
    <property type="entry name" value="PNDRDTASEI"/>
</dbReference>
<dbReference type="Proteomes" id="UP001217500">
    <property type="component" value="Chromosome"/>
</dbReference>
<evidence type="ECO:0000259" key="5">
    <source>
        <dbReference type="Pfam" id="PF07992"/>
    </source>
</evidence>
<dbReference type="SUPFAM" id="SSF55424">
    <property type="entry name" value="FAD/NAD-linked reductases, dimerisation (C-terminal) domain"/>
    <property type="match status" value="1"/>
</dbReference>
<dbReference type="PANTHER" id="PTHR43557:SF2">
    <property type="entry name" value="RIESKE DOMAIN-CONTAINING PROTEIN-RELATED"/>
    <property type="match status" value="1"/>
</dbReference>
<dbReference type="InterPro" id="IPR023753">
    <property type="entry name" value="FAD/NAD-binding_dom"/>
</dbReference>
<dbReference type="InterPro" id="IPR028202">
    <property type="entry name" value="Reductase_C"/>
</dbReference>
<accession>A0AAE9XWM1</accession>
<feature type="domain" description="FAD/NAD(P)-binding" evidence="5">
    <location>
        <begin position="13"/>
        <end position="310"/>
    </location>
</feature>
<dbReference type="Gene3D" id="3.30.390.30">
    <property type="match status" value="1"/>
</dbReference>
<keyword evidence="8" id="KW-1185">Reference proteome</keyword>
<dbReference type="AlphaFoldDB" id="A0AAE9XWM1"/>
<dbReference type="GO" id="GO:0016651">
    <property type="term" value="F:oxidoreductase activity, acting on NAD(P)H"/>
    <property type="evidence" value="ECO:0007669"/>
    <property type="project" value="TreeGrafter"/>
</dbReference>
<sequence length="422" mass="45163">MGQVGMVEAGINNILLIGAGQAAIQLAHSLRMKGFEGAITLIGEEAYPPYQRPPLSKAFLKGEMEEPRLYLKPESFYTDKKVALVTRTRAAAIDRAARVVTTSDGKMHGYDRLVIATGTRPRLLDELTGIRGVQVMRGIDDAKALKARVGDLRHVTLLGGGYIGLEAAAVLAEAGIAVTVLERMPRLLSRVTGEAISDYFLSLHQSHGVDVRLNAEVERFVTADGHISGIVMKGGETFVTDLLMVGIGVLPNQELAADAGIACANGISVDEDCLTSDPAIYAIGDCAFRPLAGQEGRLRLESVPNAIEMAEIAACHITGNPRPAYDAPWFWSDQYSTKIQTAGLFTGHTSTVVRGTPESGKFAVFYFRDDAFIAVDAINDAQAFMLGKQVLKAGLPLTAAMVADEARPIPEILKTLKTVGAQ</sequence>
<dbReference type="Gene3D" id="3.50.50.60">
    <property type="entry name" value="FAD/NAD(P)-binding domain"/>
    <property type="match status" value="2"/>
</dbReference>
<reference evidence="7" key="1">
    <citation type="submission" date="2023-01" db="EMBL/GenBank/DDBJ databases">
        <title>The genome sequence of Kordiimonadaceae bacterium 6D33.</title>
        <authorList>
            <person name="Liu Y."/>
        </authorList>
    </citation>
    <scope>NUCLEOTIDE SEQUENCE</scope>
    <source>
        <strain evidence="7">6D33</strain>
    </source>
</reference>
<dbReference type="InterPro" id="IPR036188">
    <property type="entry name" value="FAD/NAD-bd_sf"/>
</dbReference>
<keyword evidence="2" id="KW-0285">Flavoprotein</keyword>
<dbReference type="PRINTS" id="PR00368">
    <property type="entry name" value="FADPNR"/>
</dbReference>
<feature type="domain" description="Reductase C-terminal" evidence="6">
    <location>
        <begin position="329"/>
        <end position="410"/>
    </location>
</feature>
<evidence type="ECO:0000313" key="8">
    <source>
        <dbReference type="Proteomes" id="UP001217500"/>
    </source>
</evidence>
<dbReference type="EMBL" id="CP116805">
    <property type="protein sequence ID" value="WCL54714.1"/>
    <property type="molecule type" value="Genomic_DNA"/>
</dbReference>
<evidence type="ECO:0000313" key="7">
    <source>
        <dbReference type="EMBL" id="WCL54714.1"/>
    </source>
</evidence>
<dbReference type="Pfam" id="PF14759">
    <property type="entry name" value="Reductase_C"/>
    <property type="match status" value="1"/>
</dbReference>
<name>A0AAE9XWM1_9PROT</name>
<protein>
    <submittedName>
        <fullName evidence="7">FAD-dependent oxidoreductase</fullName>
    </submittedName>
</protein>
<dbReference type="PANTHER" id="PTHR43557">
    <property type="entry name" value="APOPTOSIS-INDUCING FACTOR 1"/>
    <property type="match status" value="1"/>
</dbReference>
<dbReference type="GO" id="GO:0005737">
    <property type="term" value="C:cytoplasm"/>
    <property type="evidence" value="ECO:0007669"/>
    <property type="project" value="TreeGrafter"/>
</dbReference>
<comment type="cofactor">
    <cofactor evidence="1">
        <name>FAD</name>
        <dbReference type="ChEBI" id="CHEBI:57692"/>
    </cofactor>
</comment>
<evidence type="ECO:0000256" key="3">
    <source>
        <dbReference type="ARBA" id="ARBA00022827"/>
    </source>
</evidence>
<keyword evidence="4" id="KW-0560">Oxidoreductase</keyword>
<organism evidence="7 8">
    <name type="scientific">Gimibacter soli</name>
    <dbReference type="NCBI Taxonomy" id="3024400"/>
    <lineage>
        <taxon>Bacteria</taxon>
        <taxon>Pseudomonadati</taxon>
        <taxon>Pseudomonadota</taxon>
        <taxon>Alphaproteobacteria</taxon>
        <taxon>Kordiimonadales</taxon>
        <taxon>Temperatibacteraceae</taxon>
        <taxon>Gimibacter</taxon>
    </lineage>
</organism>
<dbReference type="InterPro" id="IPR016156">
    <property type="entry name" value="FAD/NAD-linked_Rdtase_dimer_sf"/>
</dbReference>
<evidence type="ECO:0000256" key="2">
    <source>
        <dbReference type="ARBA" id="ARBA00022630"/>
    </source>
</evidence>
<gene>
    <name evidence="7" type="ORF">PH603_02935</name>
</gene>
<dbReference type="Pfam" id="PF07992">
    <property type="entry name" value="Pyr_redox_2"/>
    <property type="match status" value="1"/>
</dbReference>
<evidence type="ECO:0000256" key="1">
    <source>
        <dbReference type="ARBA" id="ARBA00001974"/>
    </source>
</evidence>